<proteinExistence type="predicted"/>
<keyword evidence="3" id="KW-1185">Reference proteome</keyword>
<dbReference type="Proteomes" id="UP000583929">
    <property type="component" value="Unassembled WGS sequence"/>
</dbReference>
<dbReference type="PANTHER" id="PTHR33358:SF12">
    <property type="entry name" value="F-BOX PROTEIN WITH A DOMAIN PROTEIN"/>
    <property type="match status" value="1"/>
</dbReference>
<evidence type="ECO:0000256" key="1">
    <source>
        <dbReference type="SAM" id="MobiDB-lite"/>
    </source>
</evidence>
<protein>
    <recommendedName>
        <fullName evidence="4">F-box protein</fullName>
    </recommendedName>
</protein>
<gene>
    <name evidence="2" type="ORF">G4B88_022689</name>
</gene>
<dbReference type="EMBL" id="JAATIQ010000021">
    <property type="protein sequence ID" value="KAF4399606.1"/>
    <property type="molecule type" value="Genomic_DNA"/>
</dbReference>
<reference evidence="2 3" key="1">
    <citation type="journal article" date="2020" name="bioRxiv">
        <title>Sequence and annotation of 42 cannabis genomes reveals extensive copy number variation in cannabinoid synthesis and pathogen resistance genes.</title>
        <authorList>
            <person name="Mckernan K.J."/>
            <person name="Helbert Y."/>
            <person name="Kane L.T."/>
            <person name="Ebling H."/>
            <person name="Zhang L."/>
            <person name="Liu B."/>
            <person name="Eaton Z."/>
            <person name="Mclaughlin S."/>
            <person name="Kingan S."/>
            <person name="Baybayan P."/>
            <person name="Concepcion G."/>
            <person name="Jordan M."/>
            <person name="Riva A."/>
            <person name="Barbazuk W."/>
            <person name="Harkins T."/>
        </authorList>
    </citation>
    <scope>NUCLEOTIDE SEQUENCE [LARGE SCALE GENOMIC DNA]</scope>
    <source>
        <strain evidence="3">cv. Jamaican Lion 4</strain>
        <tissue evidence="2">Leaf</tissue>
    </source>
</reference>
<evidence type="ECO:0000313" key="2">
    <source>
        <dbReference type="EMBL" id="KAF4399606.1"/>
    </source>
</evidence>
<dbReference type="AlphaFoldDB" id="A0A7J6HWL6"/>
<accession>A0A7J6HWL6</accession>
<dbReference type="InterPro" id="IPR027949">
    <property type="entry name" value="Chloroplast_duf"/>
</dbReference>
<sequence>MSALQASSLILSSSSSRVTINGAIHVPKLPNVRFTVPKKSSLNLTKQMVIEELNNLKQGFNTQNDDVYSNNNNNNANTSTSLTVTAQLYAILEAVNDRVEMHDNIGQQRDNWNKLLLNSINMITLTATTIAGVAAATASPGTSSLALNVSSTLLFSAAAGMVLVMNKLQPSQLAEEQRNASRLFRQIKTQIETDIALRSPTKYDLKKYMDKVLSLDKAYPLPLLGAMLEKFPQKYEASNWWPSKKSQKGQNESFQQENNNGWNESLEKEMREVIEVVKTKDRVDYERLGNLVLKINKALAISGPLLTGIAAVSSPFVGHGSWAGVLAVTAGALATAVNGFQHGGQIGMVFELYRNCGGAFKHIEDEIEATIGEEEFEKRENGELFQVKLALKLGRSLSQLKELSAKSASAPLQASSLILSSSSSSRGTINGAIHIPKLPNNIRFTVPKKSSLNLTKQMVIEELNSLKQGFNTQNDDVYNNNNANTSTSSTVTAQLYAILEAVNDRVEMHDNIGQQRDNWNTLLLNSINMITLTATTIAGVSTATAVPGTSLLALNVSSTLLFSAAAGMLLVMNKLQPSQLAEEQRNASRLFRQIKTQIETDIALRSPTKYDLKKYMDKVLSLDKAYPLPLLGAMLEKFPQKYEAANWWPSKKSQKGQNESFQQQNNNGWNESLEKEMREVVEVVKTKDRVDYERLGNLVLKINKALAISGPLLTGIAAVSSPFVGHGSWAGVLAVTAGALATAVNGFQHGGQVGMVFELYRNCGGAFKLVEDEIEATLAEQEFEKRENGELFKMKLALKLGRSLSQLDELAAKSASSRANGVAIDEFASKLI</sequence>
<comment type="caution">
    <text evidence="2">The sequence shown here is derived from an EMBL/GenBank/DDBJ whole genome shotgun (WGS) entry which is preliminary data.</text>
</comment>
<feature type="region of interest" description="Disordered" evidence="1">
    <location>
        <begin position="242"/>
        <end position="262"/>
    </location>
</feature>
<organism evidence="2 3">
    <name type="scientific">Cannabis sativa</name>
    <name type="common">Hemp</name>
    <name type="synonym">Marijuana</name>
    <dbReference type="NCBI Taxonomy" id="3483"/>
    <lineage>
        <taxon>Eukaryota</taxon>
        <taxon>Viridiplantae</taxon>
        <taxon>Streptophyta</taxon>
        <taxon>Embryophyta</taxon>
        <taxon>Tracheophyta</taxon>
        <taxon>Spermatophyta</taxon>
        <taxon>Magnoliopsida</taxon>
        <taxon>eudicotyledons</taxon>
        <taxon>Gunneridae</taxon>
        <taxon>Pentapetalae</taxon>
        <taxon>rosids</taxon>
        <taxon>fabids</taxon>
        <taxon>Rosales</taxon>
        <taxon>Cannabaceae</taxon>
        <taxon>Cannabis</taxon>
    </lineage>
</organism>
<feature type="compositionally biased region" description="Polar residues" evidence="1">
    <location>
        <begin position="248"/>
        <end position="262"/>
    </location>
</feature>
<evidence type="ECO:0008006" key="4">
    <source>
        <dbReference type="Google" id="ProtNLM"/>
    </source>
</evidence>
<dbReference type="PANTHER" id="PTHR33358">
    <property type="entry name" value="F-BOX PROTEIN WITH A DOMAIN PROTEIN"/>
    <property type="match status" value="1"/>
</dbReference>
<name>A0A7J6HWL6_CANSA</name>
<dbReference type="Pfam" id="PF14476">
    <property type="entry name" value="Chloroplast_duf"/>
    <property type="match status" value="2"/>
</dbReference>
<evidence type="ECO:0000313" key="3">
    <source>
        <dbReference type="Proteomes" id="UP000583929"/>
    </source>
</evidence>